<dbReference type="InterPro" id="IPR028098">
    <property type="entry name" value="Glyco_trans_4-like_N"/>
</dbReference>
<dbReference type="AlphaFoldDB" id="A0A9D2CBN1"/>
<keyword evidence="3" id="KW-0808">Transferase</keyword>
<feature type="domain" description="Glycosyl transferase family 1" evidence="1">
    <location>
        <begin position="218"/>
        <end position="374"/>
    </location>
</feature>
<accession>A0A9D2CBN1</accession>
<dbReference type="SUPFAM" id="SSF53756">
    <property type="entry name" value="UDP-Glycosyltransferase/glycogen phosphorylase"/>
    <property type="match status" value="1"/>
</dbReference>
<dbReference type="Proteomes" id="UP000886844">
    <property type="component" value="Unassembled WGS sequence"/>
</dbReference>
<reference evidence="3" key="1">
    <citation type="journal article" date="2021" name="PeerJ">
        <title>Extensive microbial diversity within the chicken gut microbiome revealed by metagenomics and culture.</title>
        <authorList>
            <person name="Gilroy R."/>
            <person name="Ravi A."/>
            <person name="Getino M."/>
            <person name="Pursley I."/>
            <person name="Horton D.L."/>
            <person name="Alikhan N.F."/>
            <person name="Baker D."/>
            <person name="Gharbi K."/>
            <person name="Hall N."/>
            <person name="Watson M."/>
            <person name="Adriaenssens E.M."/>
            <person name="Foster-Nyarko E."/>
            <person name="Jarju S."/>
            <person name="Secka A."/>
            <person name="Antonio M."/>
            <person name="Oren A."/>
            <person name="Chaudhuri R.R."/>
            <person name="La Ragione R."/>
            <person name="Hildebrand F."/>
            <person name="Pallen M.J."/>
        </authorList>
    </citation>
    <scope>NUCLEOTIDE SEQUENCE</scope>
    <source>
        <strain evidence="3">5134</strain>
    </source>
</reference>
<feature type="domain" description="Glycosyltransferase subfamily 4-like N-terminal" evidence="2">
    <location>
        <begin position="15"/>
        <end position="186"/>
    </location>
</feature>
<dbReference type="GO" id="GO:0016757">
    <property type="term" value="F:glycosyltransferase activity"/>
    <property type="evidence" value="ECO:0007669"/>
    <property type="project" value="UniProtKB-KW"/>
</dbReference>
<dbReference type="InterPro" id="IPR001296">
    <property type="entry name" value="Glyco_trans_1"/>
</dbReference>
<dbReference type="EC" id="2.4.-.-" evidence="3"/>
<sequence>MPIRTIAFFNWRYPYGGGEVVTFNLARFFREAGFRVLLYTGELFREKLRTLDTETFEFRTLPAPGGCKSKANEEFLIESIRQEKVDVVIVQGVMEFPGTVIRQATSCKVIFCLHNQPFWEVRLLRGQKASQIPHPTLARRIEYLLLRKPLYWLTPKLKKRTLKSYARLLRSVDKCVLLCEEYRRDFNAALIARYGPEIIQGKTAAILNPLTPALPGPETEKQKRVLYVGRLVHTHKRVDRLLKIWRRVEPRHPDWQLQIVGEGEERERLERDAARYGLANVRFLGYRDDMPAIYREASVICLTSNFEGLPMSLMEGQQYGVIPVSFDSYAGIREIARNGQAGVIVPAFSLRKYADRLNKLLDNPEAQEQLRQQALLAAKRYDPQLIGQEWLRLFEKL</sequence>
<dbReference type="PANTHER" id="PTHR12526">
    <property type="entry name" value="GLYCOSYLTRANSFERASE"/>
    <property type="match status" value="1"/>
</dbReference>
<dbReference type="Pfam" id="PF13439">
    <property type="entry name" value="Glyco_transf_4"/>
    <property type="match status" value="1"/>
</dbReference>
<name>A0A9D2CBN1_9BACT</name>
<dbReference type="Gene3D" id="3.40.50.2000">
    <property type="entry name" value="Glycogen Phosphorylase B"/>
    <property type="match status" value="2"/>
</dbReference>
<dbReference type="Pfam" id="PF00534">
    <property type="entry name" value="Glycos_transf_1"/>
    <property type="match status" value="1"/>
</dbReference>
<keyword evidence="3" id="KW-0328">Glycosyltransferase</keyword>
<proteinExistence type="predicted"/>
<reference evidence="3" key="2">
    <citation type="submission" date="2021-04" db="EMBL/GenBank/DDBJ databases">
        <authorList>
            <person name="Gilroy R."/>
        </authorList>
    </citation>
    <scope>NUCLEOTIDE SEQUENCE</scope>
    <source>
        <strain evidence="3">5134</strain>
    </source>
</reference>
<dbReference type="EMBL" id="DXDA01000015">
    <property type="protein sequence ID" value="HIY68088.1"/>
    <property type="molecule type" value="Genomic_DNA"/>
</dbReference>
<protein>
    <submittedName>
        <fullName evidence="3">Glycosyltransferase</fullName>
        <ecNumber evidence="3">2.4.-.-</ecNumber>
    </submittedName>
</protein>
<dbReference type="PANTHER" id="PTHR12526:SF630">
    <property type="entry name" value="GLYCOSYLTRANSFERASE"/>
    <property type="match status" value="1"/>
</dbReference>
<evidence type="ECO:0000259" key="1">
    <source>
        <dbReference type="Pfam" id="PF00534"/>
    </source>
</evidence>
<comment type="caution">
    <text evidence="3">The sequence shown here is derived from an EMBL/GenBank/DDBJ whole genome shotgun (WGS) entry which is preliminary data.</text>
</comment>
<organism evidence="3 4">
    <name type="scientific">Candidatus Alistipes intestinigallinarum</name>
    <dbReference type="NCBI Taxonomy" id="2838440"/>
    <lineage>
        <taxon>Bacteria</taxon>
        <taxon>Pseudomonadati</taxon>
        <taxon>Bacteroidota</taxon>
        <taxon>Bacteroidia</taxon>
        <taxon>Bacteroidales</taxon>
        <taxon>Rikenellaceae</taxon>
        <taxon>Alistipes</taxon>
    </lineage>
</organism>
<evidence type="ECO:0000313" key="3">
    <source>
        <dbReference type="EMBL" id="HIY68088.1"/>
    </source>
</evidence>
<evidence type="ECO:0000259" key="2">
    <source>
        <dbReference type="Pfam" id="PF13439"/>
    </source>
</evidence>
<gene>
    <name evidence="3" type="ORF">H9828_01580</name>
</gene>
<evidence type="ECO:0000313" key="4">
    <source>
        <dbReference type="Proteomes" id="UP000886844"/>
    </source>
</evidence>